<organism evidence="1 2">
    <name type="scientific">Limosilactobacillus mucosae</name>
    <name type="common">Lactobacillus mucosae</name>
    <dbReference type="NCBI Taxonomy" id="97478"/>
    <lineage>
        <taxon>Bacteria</taxon>
        <taxon>Bacillati</taxon>
        <taxon>Bacillota</taxon>
        <taxon>Bacilli</taxon>
        <taxon>Lactobacillales</taxon>
        <taxon>Lactobacillaceae</taxon>
        <taxon>Limosilactobacillus</taxon>
    </lineage>
</organism>
<sequence>MSAAIVWSSCAMAEAESLLELLIELAETDYDDSKMRSTVIFDRHCRQWTMWN</sequence>
<dbReference type="EMBL" id="JAQONE010000015">
    <property type="protein sequence ID" value="MDC2829540.1"/>
    <property type="molecule type" value="Genomic_DNA"/>
</dbReference>
<dbReference type="RefSeq" id="WP_169462703.1">
    <property type="nucleotide sequence ID" value="NZ_JAQOMV010000018.1"/>
</dbReference>
<dbReference type="Proteomes" id="UP001220670">
    <property type="component" value="Unassembled WGS sequence"/>
</dbReference>
<gene>
    <name evidence="1" type="ORF">PO250_04300</name>
</gene>
<evidence type="ECO:0000313" key="2">
    <source>
        <dbReference type="Proteomes" id="UP001220670"/>
    </source>
</evidence>
<dbReference type="AlphaFoldDB" id="A0AAJ1MAB7"/>
<reference evidence="1" key="1">
    <citation type="submission" date="2023-01" db="EMBL/GenBank/DDBJ databases">
        <title>Genome analysis of 13 Lactobacillus isolated from gut of wild boar.</title>
        <authorList>
            <person name="Papp P."/>
            <person name="Libisch B."/>
            <person name="Nagy T."/>
            <person name="Olasz F."/>
        </authorList>
    </citation>
    <scope>NUCLEOTIDE SEQUENCE</scope>
    <source>
        <strain evidence="1">F146</strain>
    </source>
</reference>
<evidence type="ECO:0000313" key="1">
    <source>
        <dbReference type="EMBL" id="MDC2829540.1"/>
    </source>
</evidence>
<proteinExistence type="predicted"/>
<name>A0AAJ1MAB7_LIMMU</name>
<protein>
    <submittedName>
        <fullName evidence="1">Uncharacterized protein</fullName>
    </submittedName>
</protein>
<accession>A0AAJ1MAB7</accession>
<comment type="caution">
    <text evidence="1">The sequence shown here is derived from an EMBL/GenBank/DDBJ whole genome shotgun (WGS) entry which is preliminary data.</text>
</comment>